<dbReference type="Proteomes" id="UP001595555">
    <property type="component" value="Unassembled WGS sequence"/>
</dbReference>
<dbReference type="InterPro" id="IPR007024">
    <property type="entry name" value="BLUF_domain"/>
</dbReference>
<evidence type="ECO:0000313" key="3">
    <source>
        <dbReference type="EMBL" id="MFC3114417.1"/>
    </source>
</evidence>
<evidence type="ECO:0000259" key="2">
    <source>
        <dbReference type="PROSITE" id="PS50925"/>
    </source>
</evidence>
<evidence type="ECO:0000256" key="1">
    <source>
        <dbReference type="SAM" id="MobiDB-lite"/>
    </source>
</evidence>
<dbReference type="SUPFAM" id="SSF54975">
    <property type="entry name" value="Acylphosphatase/BLUF domain-like"/>
    <property type="match status" value="1"/>
</dbReference>
<protein>
    <submittedName>
        <fullName evidence="3">BLUF domain-containing protein</fullName>
    </submittedName>
</protein>
<sequence length="175" mass="20180">MDDLVRLVYASEATFDAANQGVELEVGRILTESRRNNTRAQVGGVLYYGNGYFFQCLEGQRDAVVETYQRICLDPRHKNPKILLKGFTKRRLFQDWSMKYLPTEKKLRDFLAQHSLTEFSPFDYDREMVGRLLIYFQQADESGELAEHSKESPTAAPTTAATSAPKTGWRRLFNR</sequence>
<dbReference type="InterPro" id="IPR036046">
    <property type="entry name" value="Acylphosphatase-like_dom_sf"/>
</dbReference>
<dbReference type="PROSITE" id="PS50925">
    <property type="entry name" value="BLUF"/>
    <property type="match status" value="1"/>
</dbReference>
<accession>A0ABV7FAH3</accession>
<proteinExistence type="predicted"/>
<dbReference type="Gene3D" id="3.30.70.100">
    <property type="match status" value="1"/>
</dbReference>
<reference evidence="4" key="1">
    <citation type="journal article" date="2019" name="Int. J. Syst. Evol. Microbiol.">
        <title>The Global Catalogue of Microorganisms (GCM) 10K type strain sequencing project: providing services to taxonomists for standard genome sequencing and annotation.</title>
        <authorList>
            <consortium name="The Broad Institute Genomics Platform"/>
            <consortium name="The Broad Institute Genome Sequencing Center for Infectious Disease"/>
            <person name="Wu L."/>
            <person name="Ma J."/>
        </authorList>
    </citation>
    <scope>NUCLEOTIDE SEQUENCE [LARGE SCALE GENOMIC DNA]</scope>
    <source>
        <strain evidence="4">KCTC 52237</strain>
    </source>
</reference>
<keyword evidence="4" id="KW-1185">Reference proteome</keyword>
<dbReference type="Pfam" id="PF04940">
    <property type="entry name" value="BLUF"/>
    <property type="match status" value="1"/>
</dbReference>
<name>A0ABV7FAH3_9GAMM</name>
<feature type="compositionally biased region" description="Low complexity" evidence="1">
    <location>
        <begin position="152"/>
        <end position="167"/>
    </location>
</feature>
<evidence type="ECO:0000313" key="4">
    <source>
        <dbReference type="Proteomes" id="UP001595555"/>
    </source>
</evidence>
<gene>
    <name evidence="3" type="ORF">ACFODX_02540</name>
</gene>
<dbReference type="EMBL" id="JBHRTF010000002">
    <property type="protein sequence ID" value="MFC3114417.1"/>
    <property type="molecule type" value="Genomic_DNA"/>
</dbReference>
<organism evidence="3 4">
    <name type="scientific">Cellvibrio fontiphilus</name>
    <dbReference type="NCBI Taxonomy" id="1815559"/>
    <lineage>
        <taxon>Bacteria</taxon>
        <taxon>Pseudomonadati</taxon>
        <taxon>Pseudomonadota</taxon>
        <taxon>Gammaproteobacteria</taxon>
        <taxon>Cellvibrionales</taxon>
        <taxon>Cellvibrionaceae</taxon>
        <taxon>Cellvibrio</taxon>
    </lineage>
</organism>
<dbReference type="RefSeq" id="WP_378115738.1">
    <property type="nucleotide sequence ID" value="NZ_JBHRTF010000002.1"/>
</dbReference>
<feature type="region of interest" description="Disordered" evidence="1">
    <location>
        <begin position="145"/>
        <end position="175"/>
    </location>
</feature>
<feature type="domain" description="BLUF" evidence="2">
    <location>
        <begin position="4"/>
        <end position="99"/>
    </location>
</feature>
<dbReference type="SMART" id="SM01034">
    <property type="entry name" value="BLUF"/>
    <property type="match status" value="1"/>
</dbReference>
<comment type="caution">
    <text evidence="3">The sequence shown here is derived from an EMBL/GenBank/DDBJ whole genome shotgun (WGS) entry which is preliminary data.</text>
</comment>